<reference evidence="3" key="1">
    <citation type="journal article" date="2019" name="Int. J. Syst. Evol. Microbiol.">
        <title>The Global Catalogue of Microorganisms (GCM) 10K type strain sequencing project: providing services to taxonomists for standard genome sequencing and annotation.</title>
        <authorList>
            <consortium name="The Broad Institute Genomics Platform"/>
            <consortium name="The Broad Institute Genome Sequencing Center for Infectious Disease"/>
            <person name="Wu L."/>
            <person name="Ma J."/>
        </authorList>
    </citation>
    <scope>NUCLEOTIDE SEQUENCE [LARGE SCALE GENOMIC DNA]</scope>
    <source>
        <strain evidence="3">TISTR 2562</strain>
    </source>
</reference>
<dbReference type="RefSeq" id="WP_386371140.1">
    <property type="nucleotide sequence ID" value="NZ_JBHUMP010000002.1"/>
</dbReference>
<organism evidence="2 3">
    <name type="scientific">Sulfitobacter aestuarii</name>
    <dbReference type="NCBI Taxonomy" id="2161676"/>
    <lineage>
        <taxon>Bacteria</taxon>
        <taxon>Pseudomonadati</taxon>
        <taxon>Pseudomonadota</taxon>
        <taxon>Alphaproteobacteria</taxon>
        <taxon>Rhodobacterales</taxon>
        <taxon>Roseobacteraceae</taxon>
        <taxon>Sulfitobacter</taxon>
    </lineage>
</organism>
<evidence type="ECO:0000256" key="1">
    <source>
        <dbReference type="SAM" id="SignalP"/>
    </source>
</evidence>
<keyword evidence="1" id="KW-0732">Signal</keyword>
<dbReference type="Proteomes" id="UP001597474">
    <property type="component" value="Unassembled WGS sequence"/>
</dbReference>
<evidence type="ECO:0000313" key="2">
    <source>
        <dbReference type="EMBL" id="MFD2738417.1"/>
    </source>
</evidence>
<gene>
    <name evidence="2" type="ORF">ACFSUD_02430</name>
</gene>
<name>A0ABW5U0V4_9RHOB</name>
<sequence length="134" mass="14340">MRATGFLTLCLAIFLMAPPVTAQGYGPRNREAVTPAGSAFIVHGDAGYGARGMWCIAADYAKRRLNAHGHQRLYIREGRAPGLGQRAGVAFTLDPTGLTPSSVLILGTSLRRPGANLSIDHAYSFCADLRGNRR</sequence>
<dbReference type="EMBL" id="JBHUMP010000002">
    <property type="protein sequence ID" value="MFD2738417.1"/>
    <property type="molecule type" value="Genomic_DNA"/>
</dbReference>
<feature type="chain" id="PRO_5045144123" evidence="1">
    <location>
        <begin position="23"/>
        <end position="134"/>
    </location>
</feature>
<comment type="caution">
    <text evidence="2">The sequence shown here is derived from an EMBL/GenBank/DDBJ whole genome shotgun (WGS) entry which is preliminary data.</text>
</comment>
<feature type="signal peptide" evidence="1">
    <location>
        <begin position="1"/>
        <end position="22"/>
    </location>
</feature>
<evidence type="ECO:0000313" key="3">
    <source>
        <dbReference type="Proteomes" id="UP001597474"/>
    </source>
</evidence>
<accession>A0ABW5U0V4</accession>
<protein>
    <submittedName>
        <fullName evidence="2">Uncharacterized protein</fullName>
    </submittedName>
</protein>
<keyword evidence="3" id="KW-1185">Reference proteome</keyword>
<proteinExistence type="predicted"/>